<dbReference type="GO" id="GO:0006043">
    <property type="term" value="P:glucosamine catabolic process"/>
    <property type="evidence" value="ECO:0007669"/>
    <property type="project" value="TreeGrafter"/>
</dbReference>
<dbReference type="Gene3D" id="3.40.50.1360">
    <property type="match status" value="1"/>
</dbReference>
<organism evidence="4 5">
    <name type="scientific">Kribbella kalugense</name>
    <dbReference type="NCBI Taxonomy" id="2512221"/>
    <lineage>
        <taxon>Bacteria</taxon>
        <taxon>Bacillati</taxon>
        <taxon>Actinomycetota</taxon>
        <taxon>Actinomycetes</taxon>
        <taxon>Propionibacteriales</taxon>
        <taxon>Kribbellaceae</taxon>
        <taxon>Kribbella</taxon>
    </lineage>
</organism>
<dbReference type="OrthoDB" id="9791139at2"/>
<dbReference type="InterPro" id="IPR037171">
    <property type="entry name" value="NagB/RpiA_transferase-like"/>
</dbReference>
<keyword evidence="2" id="KW-0119">Carbohydrate metabolism</keyword>
<dbReference type="Pfam" id="PF01182">
    <property type="entry name" value="Glucosamine_iso"/>
    <property type="match status" value="1"/>
</dbReference>
<comment type="caution">
    <text evidence="4">The sequence shown here is derived from an EMBL/GenBank/DDBJ whole genome shotgun (WGS) entry which is preliminary data.</text>
</comment>
<dbReference type="PANTHER" id="PTHR11280:SF5">
    <property type="entry name" value="GLUCOSAMINE-6-PHOSPHATE ISOMERASE"/>
    <property type="match status" value="1"/>
</dbReference>
<feature type="domain" description="Glucosamine/galactosamine-6-phosphate isomerase" evidence="3">
    <location>
        <begin position="11"/>
        <end position="240"/>
    </location>
</feature>
<dbReference type="AlphaFoldDB" id="A0A4R7ZVZ6"/>
<evidence type="ECO:0000313" key="5">
    <source>
        <dbReference type="Proteomes" id="UP000295447"/>
    </source>
</evidence>
<dbReference type="Proteomes" id="UP000295447">
    <property type="component" value="Unassembled WGS sequence"/>
</dbReference>
<dbReference type="InterPro" id="IPR004547">
    <property type="entry name" value="Glucosamine6P_isomerase"/>
</dbReference>
<gene>
    <name evidence="4" type="ORF">EV650_0047</name>
</gene>
<proteinExistence type="predicted"/>
<evidence type="ECO:0000256" key="1">
    <source>
        <dbReference type="ARBA" id="ARBA00022801"/>
    </source>
</evidence>
<dbReference type="GO" id="GO:0005737">
    <property type="term" value="C:cytoplasm"/>
    <property type="evidence" value="ECO:0007669"/>
    <property type="project" value="TreeGrafter"/>
</dbReference>
<evidence type="ECO:0000313" key="4">
    <source>
        <dbReference type="EMBL" id="TDW21231.1"/>
    </source>
</evidence>
<evidence type="ECO:0000256" key="2">
    <source>
        <dbReference type="ARBA" id="ARBA00023277"/>
    </source>
</evidence>
<evidence type="ECO:0000259" key="3">
    <source>
        <dbReference type="Pfam" id="PF01182"/>
    </source>
</evidence>
<dbReference type="GO" id="GO:0042802">
    <property type="term" value="F:identical protein binding"/>
    <property type="evidence" value="ECO:0007669"/>
    <property type="project" value="TreeGrafter"/>
</dbReference>
<dbReference type="GO" id="GO:0004342">
    <property type="term" value="F:glucosamine-6-phosphate deaminase activity"/>
    <property type="evidence" value="ECO:0007669"/>
    <property type="project" value="InterPro"/>
</dbReference>
<dbReference type="RefSeq" id="WP_134114099.1">
    <property type="nucleotide sequence ID" value="NZ_SODF01000001.1"/>
</dbReference>
<dbReference type="GO" id="GO:0019262">
    <property type="term" value="P:N-acetylneuraminate catabolic process"/>
    <property type="evidence" value="ECO:0007669"/>
    <property type="project" value="TreeGrafter"/>
</dbReference>
<keyword evidence="5" id="KW-1185">Reference proteome</keyword>
<dbReference type="SUPFAM" id="SSF100950">
    <property type="entry name" value="NagB/RpiA/CoA transferase-like"/>
    <property type="match status" value="1"/>
</dbReference>
<accession>A0A4R7ZVZ6</accession>
<dbReference type="GO" id="GO:0005975">
    <property type="term" value="P:carbohydrate metabolic process"/>
    <property type="evidence" value="ECO:0007669"/>
    <property type="project" value="InterPro"/>
</dbReference>
<keyword evidence="1" id="KW-0378">Hydrolase</keyword>
<sequence>MATPITVMSSAAEIGEVVAQQILDRLSTRDRYVVGFPAGRSATPVAAALNRLAHEQEVRVDGLQVVMMDEYVTGHPGQWKLLSPDTPHSCIGWAQRNLLAPLKDLGLHPAIAPDPNEPEALKQEVLALKGIDLFLLASGQGDGHVALNGPGTPRDAPTRVVKLPESTRRDNVSTFPNLQSLADVPSYGVTIGTGELAELSHSVVMLLWGPNKAYAFDRVRQADRYDPLWPATIVHDCRNALIYADEEAAQKSEREGVS</sequence>
<dbReference type="GO" id="GO:0006046">
    <property type="term" value="P:N-acetylglucosamine catabolic process"/>
    <property type="evidence" value="ECO:0007669"/>
    <property type="project" value="TreeGrafter"/>
</dbReference>
<name>A0A4R7ZVZ6_9ACTN</name>
<dbReference type="PANTHER" id="PTHR11280">
    <property type="entry name" value="GLUCOSAMINE-6-PHOSPHATE ISOMERASE"/>
    <property type="match status" value="1"/>
</dbReference>
<reference evidence="4 5" key="1">
    <citation type="submission" date="2019-03" db="EMBL/GenBank/DDBJ databases">
        <title>Genomic Encyclopedia of Type Strains, Phase III (KMG-III): the genomes of soil and plant-associated and newly described type strains.</title>
        <authorList>
            <person name="Whitman W."/>
        </authorList>
    </citation>
    <scope>NUCLEOTIDE SEQUENCE [LARGE SCALE GENOMIC DNA]</scope>
    <source>
        <strain evidence="4 5">VKM Ac-2570</strain>
    </source>
</reference>
<dbReference type="InterPro" id="IPR006148">
    <property type="entry name" value="Glc/Gal-6P_isomerase"/>
</dbReference>
<dbReference type="EMBL" id="SODF01000001">
    <property type="protein sequence ID" value="TDW21231.1"/>
    <property type="molecule type" value="Genomic_DNA"/>
</dbReference>
<protein>
    <submittedName>
        <fullName evidence="4">Glucosamine-6-phosphate deaminase</fullName>
    </submittedName>
</protein>